<organism evidence="1 2">
    <name type="scientific">Mya arenaria</name>
    <name type="common">Soft-shell clam</name>
    <dbReference type="NCBI Taxonomy" id="6604"/>
    <lineage>
        <taxon>Eukaryota</taxon>
        <taxon>Metazoa</taxon>
        <taxon>Spiralia</taxon>
        <taxon>Lophotrochozoa</taxon>
        <taxon>Mollusca</taxon>
        <taxon>Bivalvia</taxon>
        <taxon>Autobranchia</taxon>
        <taxon>Heteroconchia</taxon>
        <taxon>Euheterodonta</taxon>
        <taxon>Imparidentia</taxon>
        <taxon>Neoheterodontei</taxon>
        <taxon>Myida</taxon>
        <taxon>Myoidea</taxon>
        <taxon>Myidae</taxon>
        <taxon>Mya</taxon>
    </lineage>
</organism>
<dbReference type="Proteomes" id="UP001164746">
    <property type="component" value="Chromosome 9"/>
</dbReference>
<accession>A0ABY7F038</accession>
<dbReference type="EMBL" id="CP111020">
    <property type="protein sequence ID" value="WAR14980.1"/>
    <property type="molecule type" value="Genomic_DNA"/>
</dbReference>
<proteinExistence type="predicted"/>
<name>A0ABY7F038_MYAAR</name>
<reference evidence="1" key="1">
    <citation type="submission" date="2022-11" db="EMBL/GenBank/DDBJ databases">
        <title>Centuries of genome instability and evolution in soft-shell clam transmissible cancer (bioRxiv).</title>
        <authorList>
            <person name="Hart S.F.M."/>
            <person name="Yonemitsu M.A."/>
            <person name="Giersch R.M."/>
            <person name="Beal B.F."/>
            <person name="Arriagada G."/>
            <person name="Davis B.W."/>
            <person name="Ostrander E.A."/>
            <person name="Goff S.P."/>
            <person name="Metzger M.J."/>
        </authorList>
    </citation>
    <scope>NUCLEOTIDE SEQUENCE</scope>
    <source>
        <strain evidence="1">MELC-2E11</strain>
        <tissue evidence="1">Siphon/mantle</tissue>
    </source>
</reference>
<gene>
    <name evidence="1" type="ORF">MAR_005085</name>
</gene>
<keyword evidence="2" id="KW-1185">Reference proteome</keyword>
<evidence type="ECO:0000313" key="2">
    <source>
        <dbReference type="Proteomes" id="UP001164746"/>
    </source>
</evidence>
<sequence>MRNRVTLTSGKKCGTAERRPLTRYARDLAGQITDAEMKPSQDVMIPTVLRIAMSISRHVTDTRRAIATMHVIQAAATRDIMTVRTEEITPTNTSVPPANGYNAIIQETWKL</sequence>
<protein>
    <submittedName>
        <fullName evidence="1">Uncharacterized protein</fullName>
    </submittedName>
</protein>
<evidence type="ECO:0000313" key="1">
    <source>
        <dbReference type="EMBL" id="WAR14980.1"/>
    </source>
</evidence>